<reference evidence="1 2" key="1">
    <citation type="journal article" date="2019" name="Nat. Ecol. Evol.">
        <title>Megaphylogeny resolves global patterns of mushroom evolution.</title>
        <authorList>
            <person name="Varga T."/>
            <person name="Krizsan K."/>
            <person name="Foldi C."/>
            <person name="Dima B."/>
            <person name="Sanchez-Garcia M."/>
            <person name="Sanchez-Ramirez S."/>
            <person name="Szollosi G.J."/>
            <person name="Szarkandi J.G."/>
            <person name="Papp V."/>
            <person name="Albert L."/>
            <person name="Andreopoulos W."/>
            <person name="Angelini C."/>
            <person name="Antonin V."/>
            <person name="Barry K.W."/>
            <person name="Bougher N.L."/>
            <person name="Buchanan P."/>
            <person name="Buyck B."/>
            <person name="Bense V."/>
            <person name="Catcheside P."/>
            <person name="Chovatia M."/>
            <person name="Cooper J."/>
            <person name="Damon W."/>
            <person name="Desjardin D."/>
            <person name="Finy P."/>
            <person name="Geml J."/>
            <person name="Haridas S."/>
            <person name="Hughes K."/>
            <person name="Justo A."/>
            <person name="Karasinski D."/>
            <person name="Kautmanova I."/>
            <person name="Kiss B."/>
            <person name="Kocsube S."/>
            <person name="Kotiranta H."/>
            <person name="LaButti K.M."/>
            <person name="Lechner B.E."/>
            <person name="Liimatainen K."/>
            <person name="Lipzen A."/>
            <person name="Lukacs Z."/>
            <person name="Mihaltcheva S."/>
            <person name="Morgado L.N."/>
            <person name="Niskanen T."/>
            <person name="Noordeloos M.E."/>
            <person name="Ohm R.A."/>
            <person name="Ortiz-Santana B."/>
            <person name="Ovrebo C."/>
            <person name="Racz N."/>
            <person name="Riley R."/>
            <person name="Savchenko A."/>
            <person name="Shiryaev A."/>
            <person name="Soop K."/>
            <person name="Spirin V."/>
            <person name="Szebenyi C."/>
            <person name="Tomsovsky M."/>
            <person name="Tulloss R.E."/>
            <person name="Uehling J."/>
            <person name="Grigoriev I.V."/>
            <person name="Vagvolgyi C."/>
            <person name="Papp T."/>
            <person name="Martin F.M."/>
            <person name="Miettinen O."/>
            <person name="Hibbett D.S."/>
            <person name="Nagy L.G."/>
        </authorList>
    </citation>
    <scope>NUCLEOTIDE SEQUENCE [LARGE SCALE GENOMIC DNA]</scope>
    <source>
        <strain evidence="1 2">CBS 309.79</strain>
    </source>
</reference>
<name>A0A5C3Q2S3_9AGAR</name>
<organism evidence="1 2">
    <name type="scientific">Pterulicium gracile</name>
    <dbReference type="NCBI Taxonomy" id="1884261"/>
    <lineage>
        <taxon>Eukaryota</taxon>
        <taxon>Fungi</taxon>
        <taxon>Dikarya</taxon>
        <taxon>Basidiomycota</taxon>
        <taxon>Agaricomycotina</taxon>
        <taxon>Agaricomycetes</taxon>
        <taxon>Agaricomycetidae</taxon>
        <taxon>Agaricales</taxon>
        <taxon>Pleurotineae</taxon>
        <taxon>Pterulaceae</taxon>
        <taxon>Pterulicium</taxon>
    </lineage>
</organism>
<keyword evidence="2" id="KW-1185">Reference proteome</keyword>
<accession>A0A5C3Q2S3</accession>
<evidence type="ECO:0000313" key="2">
    <source>
        <dbReference type="Proteomes" id="UP000305067"/>
    </source>
</evidence>
<gene>
    <name evidence="1" type="ORF">BDV98DRAFT_577893</name>
</gene>
<sequence length="104" mass="11032">MRCDWHQKILSSSEAKTSNFAAMLIAVANSSALACESPLYFLGAARQGPFRAVPPPNPPETNASSLSARFSASRIISTKANTSSSNCTTRCSVFHNNPANLATN</sequence>
<dbReference type="Proteomes" id="UP000305067">
    <property type="component" value="Unassembled WGS sequence"/>
</dbReference>
<protein>
    <submittedName>
        <fullName evidence="1">Uncharacterized protein</fullName>
    </submittedName>
</protein>
<dbReference type="EMBL" id="ML178890">
    <property type="protein sequence ID" value="TFK95359.1"/>
    <property type="molecule type" value="Genomic_DNA"/>
</dbReference>
<evidence type="ECO:0000313" key="1">
    <source>
        <dbReference type="EMBL" id="TFK95359.1"/>
    </source>
</evidence>
<dbReference type="PROSITE" id="PS51257">
    <property type="entry name" value="PROKAR_LIPOPROTEIN"/>
    <property type="match status" value="1"/>
</dbReference>
<dbReference type="AlphaFoldDB" id="A0A5C3Q2S3"/>
<proteinExistence type="predicted"/>